<dbReference type="AlphaFoldDB" id="A0A840Q088"/>
<accession>A0A840Q088</accession>
<dbReference type="Proteomes" id="UP000584374">
    <property type="component" value="Unassembled WGS sequence"/>
</dbReference>
<dbReference type="EMBL" id="JACHIW010000001">
    <property type="protein sequence ID" value="MBB5152921.1"/>
    <property type="molecule type" value="Genomic_DNA"/>
</dbReference>
<feature type="region of interest" description="Disordered" evidence="1">
    <location>
        <begin position="28"/>
        <end position="68"/>
    </location>
</feature>
<evidence type="ECO:0000313" key="3">
    <source>
        <dbReference type="EMBL" id="MBB5152921.1"/>
    </source>
</evidence>
<organism evidence="3 4">
    <name type="scientific">Saccharopolyspora phatthalungensis</name>
    <dbReference type="NCBI Taxonomy" id="664693"/>
    <lineage>
        <taxon>Bacteria</taxon>
        <taxon>Bacillati</taxon>
        <taxon>Actinomycetota</taxon>
        <taxon>Actinomycetes</taxon>
        <taxon>Pseudonocardiales</taxon>
        <taxon>Pseudonocardiaceae</taxon>
        <taxon>Saccharopolyspora</taxon>
    </lineage>
</organism>
<evidence type="ECO:0008006" key="5">
    <source>
        <dbReference type="Google" id="ProtNLM"/>
    </source>
</evidence>
<comment type="caution">
    <text evidence="3">The sequence shown here is derived from an EMBL/GenBank/DDBJ whole genome shotgun (WGS) entry which is preliminary data.</text>
</comment>
<evidence type="ECO:0000256" key="1">
    <source>
        <dbReference type="SAM" id="MobiDB-lite"/>
    </source>
</evidence>
<evidence type="ECO:0000256" key="2">
    <source>
        <dbReference type="SAM" id="SignalP"/>
    </source>
</evidence>
<feature type="compositionally biased region" description="Pro residues" evidence="1">
    <location>
        <begin position="30"/>
        <end position="48"/>
    </location>
</feature>
<keyword evidence="2" id="KW-0732">Signal</keyword>
<feature type="signal peptide" evidence="2">
    <location>
        <begin position="1"/>
        <end position="19"/>
    </location>
</feature>
<gene>
    <name evidence="3" type="ORF">BJ970_000455</name>
</gene>
<sequence length="159" mass="17583">MKRNHVRMALITSIFSLSACIQISQAPQAPQAPAPPSPQIYIPPPAYPPQYTQSATPETAASTCPSETERTLPEKNALFVAGYQTAKYYVILCRGPSGQVYYYGAENSDSSVNITLSAKWIGNAYEAENANYHYTINNQRLVIKSDSTVVYNQPVTRTW</sequence>
<feature type="compositionally biased region" description="Polar residues" evidence="1">
    <location>
        <begin position="56"/>
        <end position="66"/>
    </location>
</feature>
<feature type="chain" id="PRO_5038678411" description="Lipoprotein" evidence="2">
    <location>
        <begin position="20"/>
        <end position="159"/>
    </location>
</feature>
<proteinExistence type="predicted"/>
<reference evidence="3 4" key="1">
    <citation type="submission" date="2020-08" db="EMBL/GenBank/DDBJ databases">
        <title>Sequencing the genomes of 1000 actinobacteria strains.</title>
        <authorList>
            <person name="Klenk H.-P."/>
        </authorList>
    </citation>
    <scope>NUCLEOTIDE SEQUENCE [LARGE SCALE GENOMIC DNA]</scope>
    <source>
        <strain evidence="3 4">DSM 45584</strain>
    </source>
</reference>
<name>A0A840Q088_9PSEU</name>
<dbReference type="PROSITE" id="PS51257">
    <property type="entry name" value="PROKAR_LIPOPROTEIN"/>
    <property type="match status" value="1"/>
</dbReference>
<keyword evidence="4" id="KW-1185">Reference proteome</keyword>
<evidence type="ECO:0000313" key="4">
    <source>
        <dbReference type="Proteomes" id="UP000584374"/>
    </source>
</evidence>
<protein>
    <recommendedName>
        <fullName evidence="5">Lipoprotein</fullName>
    </recommendedName>
</protein>